<keyword evidence="1" id="KW-0175">Coiled coil</keyword>
<comment type="caution">
    <text evidence="3">The sequence shown here is derived from an EMBL/GenBank/DDBJ whole genome shotgun (WGS) entry which is preliminary data.</text>
</comment>
<name>A0AAD5LEL0_PYTIN</name>
<sequence length="187" mass="20454">MFATPAMPAHPFQPIQSFDLTDDMLPDPLPYSGAMELPAQAPPLGTVILSVDSAQQIDVGLAAQAFLPPAPVVPEIPIKRRRRKTSPATSSVPAEMALSETVKPRNRLAKQHIRKLKNRASAARSREKAIHRQHLIEQSLMELQRQNSQLREMIITMAQATGQPIPVLPAVEMPDDLSDSSSAAFIV</sequence>
<dbReference type="Gene3D" id="1.20.5.170">
    <property type="match status" value="1"/>
</dbReference>
<proteinExistence type="predicted"/>
<feature type="coiled-coil region" evidence="1">
    <location>
        <begin position="106"/>
        <end position="160"/>
    </location>
</feature>
<dbReference type="AlphaFoldDB" id="A0AAD5LEL0"/>
<gene>
    <name evidence="3" type="ORF">P43SY_003167</name>
</gene>
<dbReference type="GO" id="GO:0003700">
    <property type="term" value="F:DNA-binding transcription factor activity"/>
    <property type="evidence" value="ECO:0007669"/>
    <property type="project" value="InterPro"/>
</dbReference>
<reference evidence="3" key="1">
    <citation type="submission" date="2021-12" db="EMBL/GenBank/DDBJ databases">
        <title>Prjna785345.</title>
        <authorList>
            <person name="Rujirawat T."/>
            <person name="Krajaejun T."/>
        </authorList>
    </citation>
    <scope>NUCLEOTIDE SEQUENCE</scope>
    <source>
        <strain evidence="3">Pi057C3</strain>
    </source>
</reference>
<dbReference type="CDD" id="cd14686">
    <property type="entry name" value="bZIP"/>
    <property type="match status" value="1"/>
</dbReference>
<feature type="domain" description="BZIP" evidence="2">
    <location>
        <begin position="114"/>
        <end position="128"/>
    </location>
</feature>
<dbReference type="InterPro" id="IPR004827">
    <property type="entry name" value="bZIP"/>
</dbReference>
<evidence type="ECO:0000313" key="3">
    <source>
        <dbReference type="EMBL" id="KAJ0398266.1"/>
    </source>
</evidence>
<evidence type="ECO:0000313" key="4">
    <source>
        <dbReference type="Proteomes" id="UP001209570"/>
    </source>
</evidence>
<organism evidence="3 4">
    <name type="scientific">Pythium insidiosum</name>
    <name type="common">Pythiosis disease agent</name>
    <dbReference type="NCBI Taxonomy" id="114742"/>
    <lineage>
        <taxon>Eukaryota</taxon>
        <taxon>Sar</taxon>
        <taxon>Stramenopiles</taxon>
        <taxon>Oomycota</taxon>
        <taxon>Peronosporomycetes</taxon>
        <taxon>Pythiales</taxon>
        <taxon>Pythiaceae</taxon>
        <taxon>Pythium</taxon>
    </lineage>
</organism>
<keyword evidence="4" id="KW-1185">Reference proteome</keyword>
<dbReference type="InterPro" id="IPR046347">
    <property type="entry name" value="bZIP_sf"/>
</dbReference>
<accession>A0AAD5LEL0</accession>
<evidence type="ECO:0000256" key="1">
    <source>
        <dbReference type="SAM" id="Coils"/>
    </source>
</evidence>
<dbReference type="SUPFAM" id="SSF57959">
    <property type="entry name" value="Leucine zipper domain"/>
    <property type="match status" value="1"/>
</dbReference>
<dbReference type="Proteomes" id="UP001209570">
    <property type="component" value="Unassembled WGS sequence"/>
</dbReference>
<protein>
    <recommendedName>
        <fullName evidence="2">BZIP domain-containing protein</fullName>
    </recommendedName>
</protein>
<evidence type="ECO:0000259" key="2">
    <source>
        <dbReference type="PROSITE" id="PS00036"/>
    </source>
</evidence>
<dbReference type="PROSITE" id="PS00036">
    <property type="entry name" value="BZIP_BASIC"/>
    <property type="match status" value="1"/>
</dbReference>
<dbReference type="Pfam" id="PF07716">
    <property type="entry name" value="bZIP_2"/>
    <property type="match status" value="1"/>
</dbReference>
<dbReference type="EMBL" id="JAKCXM010000222">
    <property type="protein sequence ID" value="KAJ0398266.1"/>
    <property type="molecule type" value="Genomic_DNA"/>
</dbReference>